<evidence type="ECO:0000313" key="1">
    <source>
        <dbReference type="EMBL" id="NAZ15319.1"/>
    </source>
</evidence>
<protein>
    <submittedName>
        <fullName evidence="1">Uncharacterized protein</fullName>
    </submittedName>
</protein>
<name>A0A6L9G286_9MICC</name>
<dbReference type="Proteomes" id="UP000477543">
    <property type="component" value="Unassembled WGS sequence"/>
</dbReference>
<accession>A0A6L9G286</accession>
<reference evidence="1 2" key="1">
    <citation type="submission" date="2020-01" db="EMBL/GenBank/DDBJ databases">
        <title>Glutamicibacter soli M275.</title>
        <authorList>
            <person name="Meng X."/>
        </authorList>
    </citation>
    <scope>NUCLEOTIDE SEQUENCE [LARGE SCALE GENOMIC DNA]</scope>
    <source>
        <strain evidence="1 2">M275</strain>
    </source>
</reference>
<dbReference type="EMBL" id="WYDN01000003">
    <property type="protein sequence ID" value="NAZ15319.1"/>
    <property type="molecule type" value="Genomic_DNA"/>
</dbReference>
<dbReference type="RefSeq" id="WP_161447649.1">
    <property type="nucleotide sequence ID" value="NZ_WYDN01000003.1"/>
</dbReference>
<organism evidence="1 2">
    <name type="scientific">Glutamicibacter soli</name>
    <dbReference type="NCBI Taxonomy" id="453836"/>
    <lineage>
        <taxon>Bacteria</taxon>
        <taxon>Bacillati</taxon>
        <taxon>Actinomycetota</taxon>
        <taxon>Actinomycetes</taxon>
        <taxon>Micrococcales</taxon>
        <taxon>Micrococcaceae</taxon>
        <taxon>Glutamicibacter</taxon>
    </lineage>
</organism>
<sequence>MSGNIPSLLKVDEPKASFRKVAELLNHGGIFILGTTTDFQGGPKAHDKAVAGTGGT</sequence>
<evidence type="ECO:0000313" key="2">
    <source>
        <dbReference type="Proteomes" id="UP000477543"/>
    </source>
</evidence>
<gene>
    <name evidence="1" type="ORF">GT020_04450</name>
</gene>
<proteinExistence type="predicted"/>
<comment type="caution">
    <text evidence="1">The sequence shown here is derived from an EMBL/GenBank/DDBJ whole genome shotgun (WGS) entry which is preliminary data.</text>
</comment>
<dbReference type="AlphaFoldDB" id="A0A6L9G286"/>